<dbReference type="AlphaFoldDB" id="A0AAP1AE53"/>
<evidence type="ECO:0000313" key="1">
    <source>
        <dbReference type="EMBL" id="KQE04664.1"/>
    </source>
</evidence>
<reference evidence="1 2" key="1">
    <citation type="submission" date="2015-10" db="EMBL/GenBank/DDBJ databases">
        <title>The utility of whole genome sequencing in characterizing Acinetobacter epidemiology and analyzing hospital outbreaks.</title>
        <authorList>
            <person name="Ozer E.A."/>
            <person name="Fitzpatrick M.A."/>
            <person name="Hauser A.R."/>
        </authorList>
    </citation>
    <scope>NUCLEOTIDE SEQUENCE [LARGE SCALE GENOMIC DNA]</scope>
    <source>
        <strain evidence="1 2">ABBL072</strain>
    </source>
</reference>
<gene>
    <name evidence="1" type="ORF">APD33_10895</name>
</gene>
<evidence type="ECO:0000313" key="2">
    <source>
        <dbReference type="Proteomes" id="UP000051449"/>
    </source>
</evidence>
<dbReference type="KEGG" id="abk:LX00_10625"/>
<sequence>MAQQTIVIEVPGTPISELEPTSSVSPNDVLPVVQGDQTKKAPLEQVADLVKSGLGTAALKNESDFATPAAVAEASQASQMRDDAQNERIDNVEHGLVSIGSGADASFSTYAEMIAYVPPKANVSVRNNDPDPALRGVYIWTGTQYVSGYDPLDEAKRFALEVSEEKAKEEVSKVSEQTTSQENAVEVKDKYGNMLFRIDVSSLVYVEGFKESLQSILKDLLSKGTFIFLDENGGNVLNVKDVNNNLALCLDKNNELFLSGLDQSVQSLLKNIGKNNKEYSCPLTTSSTADLYSIEALTSLNYLKINDFEVCPIPRGLVPQQYHIGKDWVNNIFAPISTNALKIAAYNDRGTKTNLVQDSGVVHPNLILFDKPLAGFKYWLAINPYTNTNEDYELPYIYGSNSENLDNWELIESFPQPFDTDPLTNKDDELIESTSGHLSDSFFTYDTSNGTLYFCWRKLLYFKDGRDRSLAKCSLLASKTNDGINWSGKFEIYPEFTNINKNILASPAMIFNPIDGLFYLYHIDDSVNGRITLQKTANLENPNWSDPIYPSGFDAITPYHMEIKWVGDAFVMLIHEEVNDQIHFAISYDGFNFQLGKSVLVGETSLYKSSFIPIFENSKMSMKILYTTDQRFTPTWRLHSTQTNFVEIGDQ</sequence>
<dbReference type="SUPFAM" id="SSF75005">
    <property type="entry name" value="Arabinanase/levansucrase/invertase"/>
    <property type="match status" value="1"/>
</dbReference>
<protein>
    <submittedName>
        <fullName evidence="1">Uncharacterized protein</fullName>
    </submittedName>
</protein>
<dbReference type="RefSeq" id="WP_024437131.1">
    <property type="nucleotide sequence ID" value="NZ_CP169298.1"/>
</dbReference>
<accession>A0AAP1AE53</accession>
<dbReference type="EMBL" id="LLGC01000166">
    <property type="protein sequence ID" value="KQE04664.1"/>
    <property type="molecule type" value="Genomic_DNA"/>
</dbReference>
<comment type="caution">
    <text evidence="1">The sequence shown here is derived from an EMBL/GenBank/DDBJ whole genome shotgun (WGS) entry which is preliminary data.</text>
</comment>
<dbReference type="Proteomes" id="UP000051449">
    <property type="component" value="Unassembled WGS sequence"/>
</dbReference>
<name>A0AAP1AE53_ACIBA</name>
<proteinExistence type="predicted"/>
<organism evidence="1 2">
    <name type="scientific">Acinetobacter baumannii</name>
    <dbReference type="NCBI Taxonomy" id="470"/>
    <lineage>
        <taxon>Bacteria</taxon>
        <taxon>Pseudomonadati</taxon>
        <taxon>Pseudomonadota</taxon>
        <taxon>Gammaproteobacteria</taxon>
        <taxon>Moraxellales</taxon>
        <taxon>Moraxellaceae</taxon>
        <taxon>Acinetobacter</taxon>
        <taxon>Acinetobacter calcoaceticus/baumannii complex</taxon>
    </lineage>
</organism>
<dbReference type="InterPro" id="IPR023296">
    <property type="entry name" value="Glyco_hydro_beta-prop_sf"/>
</dbReference>